<dbReference type="EMBL" id="BRXU01000017">
    <property type="protein sequence ID" value="GLC57028.1"/>
    <property type="molecule type" value="Genomic_DNA"/>
</dbReference>
<reference evidence="2 3" key="1">
    <citation type="journal article" date="2023" name="Commun. Biol.">
        <title>Reorganization of the ancestral sex-determining regions during the evolution of trioecy in Pleodorina starrii.</title>
        <authorList>
            <person name="Takahashi K."/>
            <person name="Suzuki S."/>
            <person name="Kawai-Toyooka H."/>
            <person name="Yamamoto K."/>
            <person name="Hamaji T."/>
            <person name="Ootsuki R."/>
            <person name="Yamaguchi H."/>
            <person name="Kawachi M."/>
            <person name="Higashiyama T."/>
            <person name="Nozaki H."/>
        </authorList>
    </citation>
    <scope>NUCLEOTIDE SEQUENCE [LARGE SCALE GENOMIC DNA]</scope>
    <source>
        <strain evidence="2 3">NIES-4479</strain>
    </source>
</reference>
<evidence type="ECO:0000313" key="3">
    <source>
        <dbReference type="Proteomes" id="UP001165080"/>
    </source>
</evidence>
<dbReference type="InterPro" id="IPR052851">
    <property type="entry name" value="GCD1_mitochondrial"/>
</dbReference>
<organism evidence="2 3">
    <name type="scientific">Pleodorina starrii</name>
    <dbReference type="NCBI Taxonomy" id="330485"/>
    <lineage>
        <taxon>Eukaryota</taxon>
        <taxon>Viridiplantae</taxon>
        <taxon>Chlorophyta</taxon>
        <taxon>core chlorophytes</taxon>
        <taxon>Chlorophyceae</taxon>
        <taxon>CS clade</taxon>
        <taxon>Chlamydomonadales</taxon>
        <taxon>Volvocaceae</taxon>
        <taxon>Pleodorina</taxon>
    </lineage>
</organism>
<feature type="region of interest" description="Disordered" evidence="1">
    <location>
        <begin position="1"/>
        <end position="23"/>
    </location>
</feature>
<feature type="region of interest" description="Disordered" evidence="1">
    <location>
        <begin position="628"/>
        <end position="654"/>
    </location>
</feature>
<dbReference type="PANTHER" id="PTHR35476:SF3">
    <property type="entry name" value="SMALL RIBOSOMAL SUBUNIT PROTEIN MS75"/>
    <property type="match status" value="1"/>
</dbReference>
<keyword evidence="3" id="KW-1185">Reference proteome</keyword>
<dbReference type="AlphaFoldDB" id="A0A9W6F598"/>
<feature type="region of interest" description="Disordered" evidence="1">
    <location>
        <begin position="334"/>
        <end position="362"/>
    </location>
</feature>
<comment type="caution">
    <text evidence="2">The sequence shown here is derived from an EMBL/GenBank/DDBJ whole genome shotgun (WGS) entry which is preliminary data.</text>
</comment>
<name>A0A9W6F598_9CHLO</name>
<feature type="compositionally biased region" description="Low complexity" evidence="1">
    <location>
        <begin position="640"/>
        <end position="650"/>
    </location>
</feature>
<feature type="compositionally biased region" description="Low complexity" evidence="1">
    <location>
        <begin position="200"/>
        <end position="212"/>
    </location>
</feature>
<feature type="compositionally biased region" description="Low complexity" evidence="1">
    <location>
        <begin position="181"/>
        <end position="192"/>
    </location>
</feature>
<proteinExistence type="predicted"/>
<feature type="compositionally biased region" description="Low complexity" evidence="1">
    <location>
        <begin position="11"/>
        <end position="20"/>
    </location>
</feature>
<protein>
    <submittedName>
        <fullName evidence="2">Uncharacterized protein</fullName>
    </submittedName>
</protein>
<evidence type="ECO:0000313" key="2">
    <source>
        <dbReference type="EMBL" id="GLC57028.1"/>
    </source>
</evidence>
<gene>
    <name evidence="2" type="primary">PLEST003191</name>
    <name evidence="2" type="ORF">PLESTB_001174900</name>
</gene>
<feature type="compositionally biased region" description="Low complexity" evidence="1">
    <location>
        <begin position="335"/>
        <end position="348"/>
    </location>
</feature>
<evidence type="ECO:0000256" key="1">
    <source>
        <dbReference type="SAM" id="MobiDB-lite"/>
    </source>
</evidence>
<accession>A0A9W6F598</accession>
<sequence>MLQLQPRDPHQQQQQQQQQQNPERWDLVVRNAQQRVLQLIGDPRTGVADDTTTNPFGEVTVDMVHYQPSNEVYWFKYEFAGAATHGSHRDARLSDYTRNLMYLLRAKDPKRWTIQALADKFRIRKQRVLAILALKELEAQRIEDGKLLGGPLSAYALPVRTQDIHLEPHTGNPRLVPQPPRQQQQQQQQPLPAAEDGTLSESVPSAEAEAAAPRALDDHVDVVLPRVVAAAQKMQLQLVDLLGQYGYDSNRIRTAFLADLDRAAEMAAAVLGGDEYLKEDLQSYRTAIEAVVAAVEEVVAASPLLLEERRAAAMRSAVDAALAAAGEAVLREAAEATTTTTATATTTSSGGGGEGEPAAAAPSEGLLAVRQKLTEVLAPVLEGAGDDGGRALQRAFFTLSPKTRGSVLRLLPEISIRLSAAGVDLARAAKEAAYRGPEAAAAASAAAAAAAGGSAASSGGGALPPRQLSVDIFGFAPVPERQAAAVVSALESLEAARSALVAKVVALDPEPLGAAAKTAAAAPAASDTRLARSLVRQYVATDAMWADLLAPSQSVVERRLALPSVDPARKRRMLEVLHEADPTALTRALQVEAAMQLRFRNAAAEADALAAGVGVAAAAAAAAAEPGAGQGAAGEGEGQQGQSQGQQGQQGRPGDVASWDALAAFLEARVAGKVYGSGSGERHVARLPTYPAFEGYSLEEFDRAGESELSALNRKLAESLDEQMYDRFRNDLLFNLGVRGEKLRLSSHETGPWPSNLRTELTRPVVVYGINADGTTQYPPLYVATGDGRTRPLNEQEKVFQERREIRPRLPYYMGRIRRMPELD</sequence>
<feature type="region of interest" description="Disordered" evidence="1">
    <location>
        <begin position="166"/>
        <end position="212"/>
    </location>
</feature>
<dbReference type="Proteomes" id="UP001165080">
    <property type="component" value="Unassembled WGS sequence"/>
</dbReference>
<feature type="compositionally biased region" description="Gly residues" evidence="1">
    <location>
        <begin position="628"/>
        <end position="639"/>
    </location>
</feature>
<dbReference type="PANTHER" id="PTHR35476">
    <property type="entry name" value="MUCIN-LIKE PROTEIN"/>
    <property type="match status" value="1"/>
</dbReference>